<sequence>MITISHIMLSVILLSLIFALNSSRLRILIMVMFLQGALVSIMPMFLEEKISTITAIFILITLTVKGFLIPWLLMSVFNKIKIKKEIEPIIGYNFSMFIALFIIVLSTYLGNKVHFPIGGNLLGITAMATIISGMFLLTSRRKTITQIIGYLMMENGIYLIGITLSNKSRYIVEFGVLLDILVGVMIMVIVLQQINITFHDINSSKLKNLKE</sequence>
<evidence type="ECO:0000313" key="8">
    <source>
        <dbReference type="Proteomes" id="UP001321582"/>
    </source>
</evidence>
<comment type="subcellular location">
    <subcellularLocation>
        <location evidence="1">Cell membrane</location>
        <topology evidence="1">Multi-pass membrane protein</topology>
    </subcellularLocation>
</comment>
<accession>A0AAU9DG57</accession>
<protein>
    <recommendedName>
        <fullName evidence="9">Hydrogenase</fullName>
    </recommendedName>
</protein>
<evidence type="ECO:0000256" key="6">
    <source>
        <dbReference type="SAM" id="Phobius"/>
    </source>
</evidence>
<dbReference type="InterPro" id="IPR038730">
    <property type="entry name" value="HyfE-like"/>
</dbReference>
<name>A0AAU9DG57_9FUSO</name>
<evidence type="ECO:0000256" key="2">
    <source>
        <dbReference type="ARBA" id="ARBA00022475"/>
    </source>
</evidence>
<keyword evidence="5 6" id="KW-0472">Membrane</keyword>
<keyword evidence="4 6" id="KW-1133">Transmembrane helix</keyword>
<proteinExistence type="predicted"/>
<dbReference type="RefSeq" id="WP_307904342.1">
    <property type="nucleotide sequence ID" value="NZ_AP027059.1"/>
</dbReference>
<keyword evidence="8" id="KW-1185">Reference proteome</keyword>
<feature type="transmembrane region" description="Helical" evidence="6">
    <location>
        <begin position="115"/>
        <end position="137"/>
    </location>
</feature>
<feature type="transmembrane region" description="Helical" evidence="6">
    <location>
        <begin position="170"/>
        <end position="191"/>
    </location>
</feature>
<evidence type="ECO:0000256" key="5">
    <source>
        <dbReference type="ARBA" id="ARBA00023136"/>
    </source>
</evidence>
<feature type="transmembrane region" description="Helical" evidence="6">
    <location>
        <begin position="6"/>
        <end position="22"/>
    </location>
</feature>
<dbReference type="Proteomes" id="UP001321582">
    <property type="component" value="Chromosome"/>
</dbReference>
<gene>
    <name evidence="7" type="ORF">HLVA_20210</name>
</gene>
<keyword evidence="3 6" id="KW-0812">Transmembrane</keyword>
<dbReference type="PANTHER" id="PTHR38601:SF1">
    <property type="entry name" value="HYDROGENASE-4 COMPONENT E"/>
    <property type="match status" value="1"/>
</dbReference>
<dbReference type="GO" id="GO:0005886">
    <property type="term" value="C:plasma membrane"/>
    <property type="evidence" value="ECO:0007669"/>
    <property type="project" value="UniProtKB-SubCell"/>
</dbReference>
<dbReference type="AlphaFoldDB" id="A0AAU9DG57"/>
<feature type="transmembrane region" description="Helical" evidence="6">
    <location>
        <begin position="52"/>
        <end position="77"/>
    </location>
</feature>
<evidence type="ECO:0000256" key="3">
    <source>
        <dbReference type="ARBA" id="ARBA00022692"/>
    </source>
</evidence>
<feature type="transmembrane region" description="Helical" evidence="6">
    <location>
        <begin position="27"/>
        <end position="46"/>
    </location>
</feature>
<dbReference type="PANTHER" id="PTHR38601">
    <property type="entry name" value="HYDROGENASE-4 COMPONENT E"/>
    <property type="match status" value="1"/>
</dbReference>
<keyword evidence="2" id="KW-1003">Cell membrane</keyword>
<organism evidence="7 8">
    <name type="scientific">Haliovirga abyssi</name>
    <dbReference type="NCBI Taxonomy" id="2996794"/>
    <lineage>
        <taxon>Bacteria</taxon>
        <taxon>Fusobacteriati</taxon>
        <taxon>Fusobacteriota</taxon>
        <taxon>Fusobacteriia</taxon>
        <taxon>Fusobacteriales</taxon>
        <taxon>Haliovirgaceae</taxon>
        <taxon>Haliovirga</taxon>
    </lineage>
</organism>
<feature type="transmembrane region" description="Helical" evidence="6">
    <location>
        <begin position="89"/>
        <end position="109"/>
    </location>
</feature>
<dbReference type="EMBL" id="AP027059">
    <property type="protein sequence ID" value="BDU51452.1"/>
    <property type="molecule type" value="Genomic_DNA"/>
</dbReference>
<evidence type="ECO:0000256" key="1">
    <source>
        <dbReference type="ARBA" id="ARBA00004651"/>
    </source>
</evidence>
<evidence type="ECO:0000313" key="7">
    <source>
        <dbReference type="EMBL" id="BDU51452.1"/>
    </source>
</evidence>
<reference evidence="7 8" key="1">
    <citation type="submission" date="2022-11" db="EMBL/GenBank/DDBJ databases">
        <title>Haliovirga abyssi gen. nov., sp. nov., a mesophilic fermentative bacterium isolated from the Iheya North hydrothermal field and the proposal of Haliovirgaceae fam. nov.</title>
        <authorList>
            <person name="Miyazaki U."/>
            <person name="Tame A."/>
            <person name="Miyazaki J."/>
            <person name="Takai K."/>
            <person name="Sawayama S."/>
            <person name="Kitajima M."/>
            <person name="Okamoto A."/>
            <person name="Nakagawa S."/>
        </authorList>
    </citation>
    <scope>NUCLEOTIDE SEQUENCE [LARGE SCALE GENOMIC DNA]</scope>
    <source>
        <strain evidence="7 8">IC12</strain>
    </source>
</reference>
<dbReference type="KEGG" id="haby:HLVA_20210"/>
<evidence type="ECO:0008006" key="9">
    <source>
        <dbReference type="Google" id="ProtNLM"/>
    </source>
</evidence>
<evidence type="ECO:0000256" key="4">
    <source>
        <dbReference type="ARBA" id="ARBA00022989"/>
    </source>
</evidence>